<feature type="domain" description="DUF6534" evidence="2">
    <location>
        <begin position="42"/>
        <end position="143"/>
    </location>
</feature>
<keyword evidence="1" id="KW-1133">Transmembrane helix</keyword>
<organism evidence="3 4">
    <name type="scientific">Tetrapyrgos nigripes</name>
    <dbReference type="NCBI Taxonomy" id="182062"/>
    <lineage>
        <taxon>Eukaryota</taxon>
        <taxon>Fungi</taxon>
        <taxon>Dikarya</taxon>
        <taxon>Basidiomycota</taxon>
        <taxon>Agaricomycotina</taxon>
        <taxon>Agaricomycetes</taxon>
        <taxon>Agaricomycetidae</taxon>
        <taxon>Agaricales</taxon>
        <taxon>Marasmiineae</taxon>
        <taxon>Marasmiaceae</taxon>
        <taxon>Tetrapyrgos</taxon>
    </lineage>
</organism>
<protein>
    <recommendedName>
        <fullName evidence="2">DUF6534 domain-containing protein</fullName>
    </recommendedName>
</protein>
<feature type="transmembrane region" description="Helical" evidence="1">
    <location>
        <begin position="119"/>
        <end position="138"/>
    </location>
</feature>
<sequence length="205" mass="23057">MIWKIILSQATFYYVVKALSCKTSVELLQLQDLVTANAALATTTDLAITVIMITYLQASKTGFKRTSDMLNRLLRYSCRHSDVPLLYLGENMVRKLLVHFLVCTAGPLYVPSLDNFIGSRVLLLTIMTVYTNSIMVMLNARDYIQERGSPSGRTEDTSNSFYSMTRIAGLGTQHELNRTLQQQPAIAIQIDTVQEEHPFPESEVV</sequence>
<dbReference type="Pfam" id="PF20152">
    <property type="entry name" value="DUF6534"/>
    <property type="match status" value="1"/>
</dbReference>
<gene>
    <name evidence="3" type="ORF">D9758_004302</name>
</gene>
<evidence type="ECO:0000256" key="1">
    <source>
        <dbReference type="SAM" id="Phobius"/>
    </source>
</evidence>
<reference evidence="3 4" key="1">
    <citation type="journal article" date="2020" name="ISME J.">
        <title>Uncovering the hidden diversity of litter-decomposition mechanisms in mushroom-forming fungi.</title>
        <authorList>
            <person name="Floudas D."/>
            <person name="Bentzer J."/>
            <person name="Ahren D."/>
            <person name="Johansson T."/>
            <person name="Persson P."/>
            <person name="Tunlid A."/>
        </authorList>
    </citation>
    <scope>NUCLEOTIDE SEQUENCE [LARGE SCALE GENOMIC DNA]</scope>
    <source>
        <strain evidence="3 4">CBS 291.85</strain>
    </source>
</reference>
<proteinExistence type="predicted"/>
<accession>A0A8H5LVT4</accession>
<evidence type="ECO:0000313" key="4">
    <source>
        <dbReference type="Proteomes" id="UP000559256"/>
    </source>
</evidence>
<keyword evidence="1" id="KW-0812">Transmembrane</keyword>
<dbReference type="AlphaFoldDB" id="A0A8H5LVT4"/>
<feature type="transmembrane region" description="Helical" evidence="1">
    <location>
        <begin position="34"/>
        <end position="56"/>
    </location>
</feature>
<dbReference type="Proteomes" id="UP000559256">
    <property type="component" value="Unassembled WGS sequence"/>
</dbReference>
<keyword evidence="1" id="KW-0472">Membrane</keyword>
<keyword evidence="4" id="KW-1185">Reference proteome</keyword>
<evidence type="ECO:0000313" key="3">
    <source>
        <dbReference type="EMBL" id="KAF5371274.1"/>
    </source>
</evidence>
<dbReference type="InterPro" id="IPR045339">
    <property type="entry name" value="DUF6534"/>
</dbReference>
<name>A0A8H5LVT4_9AGAR</name>
<evidence type="ECO:0000259" key="2">
    <source>
        <dbReference type="Pfam" id="PF20152"/>
    </source>
</evidence>
<dbReference type="EMBL" id="JAACJM010000009">
    <property type="protein sequence ID" value="KAF5371274.1"/>
    <property type="molecule type" value="Genomic_DNA"/>
</dbReference>
<comment type="caution">
    <text evidence="3">The sequence shown here is derived from an EMBL/GenBank/DDBJ whole genome shotgun (WGS) entry which is preliminary data.</text>
</comment>